<evidence type="ECO:0000313" key="2">
    <source>
        <dbReference type="EMBL" id="PSL45982.1"/>
    </source>
</evidence>
<sequence length="136" mass="14534">MTSAPAIEEWGHAVLKPRRGCFGRGVLFIDNFTALRDVVGYLDAERGGGAVEYRDVPATHAALALRAQQVFGLPLLGLDIIRHEGEPIVVDVNTGPALYPELFAAAGRSLPHELHRVFTAAIGEVAGQPVRASGIR</sequence>
<feature type="domain" description="ATP-grasp fold RimK-type" evidence="1">
    <location>
        <begin position="48"/>
        <end position="98"/>
    </location>
</feature>
<evidence type="ECO:0000259" key="1">
    <source>
        <dbReference type="Pfam" id="PF08443"/>
    </source>
</evidence>
<keyword evidence="3" id="KW-1185">Reference proteome</keyword>
<gene>
    <name evidence="2" type="ORF">B0I31_12613</name>
</gene>
<dbReference type="Pfam" id="PF08443">
    <property type="entry name" value="RimK"/>
    <property type="match status" value="1"/>
</dbReference>
<dbReference type="SUPFAM" id="SSF56059">
    <property type="entry name" value="Glutathione synthetase ATP-binding domain-like"/>
    <property type="match status" value="1"/>
</dbReference>
<accession>A0A2P8HIE1</accession>
<name>A0A2P8HIE1_SACCR</name>
<reference evidence="2 3" key="1">
    <citation type="submission" date="2018-03" db="EMBL/GenBank/DDBJ databases">
        <title>Genomic Encyclopedia of Type Strains, Phase III (KMG-III): the genomes of soil and plant-associated and newly described type strains.</title>
        <authorList>
            <person name="Whitman W."/>
        </authorList>
    </citation>
    <scope>NUCLEOTIDE SEQUENCE [LARGE SCALE GENOMIC DNA]</scope>
    <source>
        <strain evidence="2 3">CGMCC 4.7097</strain>
    </source>
</reference>
<evidence type="ECO:0000313" key="3">
    <source>
        <dbReference type="Proteomes" id="UP000241118"/>
    </source>
</evidence>
<dbReference type="Gene3D" id="3.30.470.20">
    <property type="entry name" value="ATP-grasp fold, B domain"/>
    <property type="match status" value="1"/>
</dbReference>
<dbReference type="EMBL" id="PYAX01000026">
    <property type="protein sequence ID" value="PSL45982.1"/>
    <property type="molecule type" value="Genomic_DNA"/>
</dbReference>
<dbReference type="InterPro" id="IPR013651">
    <property type="entry name" value="ATP-grasp_RimK-type"/>
</dbReference>
<dbReference type="Proteomes" id="UP000241118">
    <property type="component" value="Unassembled WGS sequence"/>
</dbReference>
<protein>
    <submittedName>
        <fullName evidence="2">RimK-like ATP-grasp domain-containing protein</fullName>
    </submittedName>
</protein>
<proteinExistence type="predicted"/>
<dbReference type="AlphaFoldDB" id="A0A2P8HIE1"/>
<comment type="caution">
    <text evidence="2">The sequence shown here is derived from an EMBL/GenBank/DDBJ whole genome shotgun (WGS) entry which is preliminary data.</text>
</comment>
<dbReference type="RefSeq" id="WP_245950749.1">
    <property type="nucleotide sequence ID" value="NZ_PYAX01000026.1"/>
</dbReference>
<organism evidence="2 3">
    <name type="scientific">Saccharothrix carnea</name>
    <dbReference type="NCBI Taxonomy" id="1280637"/>
    <lineage>
        <taxon>Bacteria</taxon>
        <taxon>Bacillati</taxon>
        <taxon>Actinomycetota</taxon>
        <taxon>Actinomycetes</taxon>
        <taxon>Pseudonocardiales</taxon>
        <taxon>Pseudonocardiaceae</taxon>
        <taxon>Saccharothrix</taxon>
    </lineage>
</organism>